<dbReference type="EMBL" id="CP109441">
    <property type="protein sequence ID" value="WUV44911.1"/>
    <property type="molecule type" value="Genomic_DNA"/>
</dbReference>
<accession>A0ABZ1YPI7</accession>
<name>A0ABZ1YPI7_9NOCA</name>
<dbReference type="InterPro" id="IPR036250">
    <property type="entry name" value="AcylCo_DH-like_C"/>
</dbReference>
<evidence type="ECO:0000313" key="6">
    <source>
        <dbReference type="Proteomes" id="UP001432062"/>
    </source>
</evidence>
<dbReference type="NCBIfam" id="NF045629">
    <property type="entry name" value="monooxsub_HsaA"/>
    <property type="match status" value="1"/>
</dbReference>
<protein>
    <submittedName>
        <fullName evidence="5">Flavin-dependent monooxygenase</fullName>
    </submittedName>
</protein>
<dbReference type="InterPro" id="IPR046373">
    <property type="entry name" value="Acyl-CoA_Oxase/DH_mid-dom_sf"/>
</dbReference>
<dbReference type="PANTHER" id="PTHR48083">
    <property type="entry name" value="MEDIUM-CHAIN SPECIFIC ACYL-COA DEHYDROGENASE, MITOCHONDRIAL-RELATED"/>
    <property type="match status" value="1"/>
</dbReference>
<dbReference type="InterPro" id="IPR054617">
    <property type="entry name" value="HsaA"/>
</dbReference>
<dbReference type="InterPro" id="IPR009100">
    <property type="entry name" value="AcylCoA_DH/oxidase_NM_dom_sf"/>
</dbReference>
<dbReference type="InterPro" id="IPR013786">
    <property type="entry name" value="AcylCoA_DH/ox_N"/>
</dbReference>
<dbReference type="Pfam" id="PF02771">
    <property type="entry name" value="Acyl-CoA_dh_N"/>
    <property type="match status" value="1"/>
</dbReference>
<dbReference type="InterPro" id="IPR037069">
    <property type="entry name" value="AcylCoA_DH/ox_N_sf"/>
</dbReference>
<comment type="similarity">
    <text evidence="2">Belongs to the HpaH/HsaA monooxygenase family.</text>
</comment>
<evidence type="ECO:0000313" key="5">
    <source>
        <dbReference type="EMBL" id="WUV44911.1"/>
    </source>
</evidence>
<keyword evidence="6" id="KW-1185">Reference proteome</keyword>
<keyword evidence="1" id="KW-0560">Oxidoreductase</keyword>
<organism evidence="5 6">
    <name type="scientific">Nocardia vinacea</name>
    <dbReference type="NCBI Taxonomy" id="96468"/>
    <lineage>
        <taxon>Bacteria</taxon>
        <taxon>Bacillati</taxon>
        <taxon>Actinomycetota</taxon>
        <taxon>Actinomycetes</taxon>
        <taxon>Mycobacteriales</taxon>
        <taxon>Nocardiaceae</taxon>
        <taxon>Nocardia</taxon>
    </lineage>
</organism>
<dbReference type="Pfam" id="PF08028">
    <property type="entry name" value="Acyl-CoA_dh_2"/>
    <property type="match status" value="1"/>
</dbReference>
<evidence type="ECO:0000256" key="1">
    <source>
        <dbReference type="ARBA" id="ARBA00023002"/>
    </source>
</evidence>
<dbReference type="PIRSF" id="PIRSF016578">
    <property type="entry name" value="HsaA"/>
    <property type="match status" value="1"/>
</dbReference>
<evidence type="ECO:0000256" key="2">
    <source>
        <dbReference type="ARBA" id="ARBA00049661"/>
    </source>
</evidence>
<sequence>MTADNGIHPVGVEAVLAAIEDLVPALRDRATQTEDARRVPAKSIAELQGSGFFRLLQPKRYGGHETDPVTFYTAVARLASACGSTGWVASVLGVPPWNVALFDVSAQDEVWGDNTDTRICSSYALTGTVTPVEGGYRLSGRWGFASGCDHATWALLGARVVEDGTAVDTCTALVPLGDYVIEDVWDAIGLRGTGSNDLIVEDAFVPAHRVLSSAAVATCVAPGHAVNDGPLYRIPFGSIHTSAITAPIIGMARGAYAAHIEHQRDRVRVALPGDATKDSGFTGTPFQDDPATLVRIAEAASEIDAAWLQLTHNIAALYDRATTGAPITALDRLRVRRDQVRGTERAIFAVDRLFENSGGRALRAGTAIQRFWRDAHAGRAHAANDPERALRMFGAAELTTPTPGSVPPETREQKS</sequence>
<dbReference type="PANTHER" id="PTHR48083:SF19">
    <property type="entry name" value="FLAVIN-DEPENDENT MONOOXYGENASE, OXYGENASE SUBUNIT HSAA"/>
    <property type="match status" value="1"/>
</dbReference>
<dbReference type="RefSeq" id="WP_329408136.1">
    <property type="nucleotide sequence ID" value="NZ_CP109441.1"/>
</dbReference>
<dbReference type="SUPFAM" id="SSF47203">
    <property type="entry name" value="Acyl-CoA dehydrogenase C-terminal domain-like"/>
    <property type="match status" value="1"/>
</dbReference>
<dbReference type="SUPFAM" id="SSF56645">
    <property type="entry name" value="Acyl-CoA dehydrogenase NM domain-like"/>
    <property type="match status" value="1"/>
</dbReference>
<dbReference type="CDD" id="cd01159">
    <property type="entry name" value="NcnH"/>
    <property type="match status" value="1"/>
</dbReference>
<dbReference type="Gene3D" id="1.10.540.10">
    <property type="entry name" value="Acyl-CoA dehydrogenase/oxidase, N-terminal domain"/>
    <property type="match status" value="1"/>
</dbReference>
<evidence type="ECO:0000259" key="3">
    <source>
        <dbReference type="Pfam" id="PF02771"/>
    </source>
</evidence>
<dbReference type="Proteomes" id="UP001432062">
    <property type="component" value="Chromosome"/>
</dbReference>
<dbReference type="InterPro" id="IPR050741">
    <property type="entry name" value="Acyl-CoA_dehydrogenase"/>
</dbReference>
<dbReference type="Gene3D" id="1.20.140.10">
    <property type="entry name" value="Butyryl-CoA Dehydrogenase, subunit A, domain 3"/>
    <property type="match status" value="1"/>
</dbReference>
<dbReference type="InterPro" id="IPR013107">
    <property type="entry name" value="Acyl-CoA_DH_C"/>
</dbReference>
<evidence type="ECO:0000259" key="4">
    <source>
        <dbReference type="Pfam" id="PF08028"/>
    </source>
</evidence>
<gene>
    <name evidence="5" type="ORF">OG563_38175</name>
</gene>
<feature type="domain" description="Acyl-CoA dehydrogenase/oxidase N-terminal" evidence="3">
    <location>
        <begin position="26"/>
        <end position="91"/>
    </location>
</feature>
<keyword evidence="5" id="KW-0503">Monooxygenase</keyword>
<proteinExistence type="inferred from homology"/>
<feature type="domain" description="Acyl-CoA dehydrogenase C-terminal" evidence="4">
    <location>
        <begin position="244"/>
        <end position="385"/>
    </location>
</feature>
<reference evidence="5" key="1">
    <citation type="submission" date="2022-10" db="EMBL/GenBank/DDBJ databases">
        <title>The complete genomes of actinobacterial strains from the NBC collection.</title>
        <authorList>
            <person name="Joergensen T.S."/>
            <person name="Alvarez Arevalo M."/>
            <person name="Sterndorff E.B."/>
            <person name="Faurdal D."/>
            <person name="Vuksanovic O."/>
            <person name="Mourched A.-S."/>
            <person name="Charusanti P."/>
            <person name="Shaw S."/>
            <person name="Blin K."/>
            <person name="Weber T."/>
        </authorList>
    </citation>
    <scope>NUCLEOTIDE SEQUENCE</scope>
    <source>
        <strain evidence="5">NBC_01482</strain>
    </source>
</reference>
<dbReference type="GO" id="GO:0004497">
    <property type="term" value="F:monooxygenase activity"/>
    <property type="evidence" value="ECO:0007669"/>
    <property type="project" value="UniProtKB-KW"/>
</dbReference>
<dbReference type="Gene3D" id="2.40.110.10">
    <property type="entry name" value="Butyryl-CoA Dehydrogenase, subunit A, domain 2"/>
    <property type="match status" value="1"/>
</dbReference>